<name>A0A835D7Z0_TETSI</name>
<evidence type="ECO:0000256" key="1">
    <source>
        <dbReference type="ARBA" id="ARBA00004613"/>
    </source>
</evidence>
<proteinExistence type="inferred from homology"/>
<evidence type="ECO:0000256" key="2">
    <source>
        <dbReference type="ARBA" id="ARBA00005581"/>
    </source>
</evidence>
<keyword evidence="8" id="KW-1185">Reference proteome</keyword>
<dbReference type="Pfam" id="PF05938">
    <property type="entry name" value="Self-incomp_S1"/>
    <property type="match status" value="1"/>
</dbReference>
<dbReference type="OrthoDB" id="1727555at2759"/>
<feature type="chain" id="PRO_5033105380" description="S-protein homolog" evidence="6">
    <location>
        <begin position="19"/>
        <end position="143"/>
    </location>
</feature>
<protein>
    <recommendedName>
        <fullName evidence="6">S-protein homolog</fullName>
    </recommendedName>
</protein>
<feature type="signal peptide" evidence="6">
    <location>
        <begin position="1"/>
        <end position="18"/>
    </location>
</feature>
<dbReference type="OMA" id="FLMIVCA"/>
<dbReference type="PANTHER" id="PTHR31232:SF18">
    <property type="entry name" value="S-PROTEIN HOMOLOG"/>
    <property type="match status" value="1"/>
</dbReference>
<keyword evidence="5 6" id="KW-0732">Signal</keyword>
<comment type="similarity">
    <text evidence="2 6">Belongs to the plant self-incompatibility (S1) protein family.</text>
</comment>
<keyword evidence="4 6" id="KW-0964">Secreted</keyword>
<sequence>MTSLDRFVLMFFMAMALALNGVIGKRNVDVIPIFGKHHVYVGNDLGEGVTLTLHCASRDDDLGTHVLPYGANYTWGFRSHLWKRTLFWCDFKWGSVNAQNCTVYDGKTEQSFHSNAHWLSRMDGLYFYIHSDEKYKLFMSWGK</sequence>
<comment type="caution">
    <text evidence="7">The sequence shown here is derived from an EMBL/GenBank/DDBJ whole genome shotgun (WGS) entry which is preliminary data.</text>
</comment>
<dbReference type="Proteomes" id="UP000655225">
    <property type="component" value="Unassembled WGS sequence"/>
</dbReference>
<dbReference type="GO" id="GO:0060320">
    <property type="term" value="P:rejection of self pollen"/>
    <property type="evidence" value="ECO:0007669"/>
    <property type="project" value="UniProtKB-KW"/>
</dbReference>
<evidence type="ECO:0000256" key="6">
    <source>
        <dbReference type="RuleBase" id="RU367044"/>
    </source>
</evidence>
<gene>
    <name evidence="7" type="ORF">HHK36_020379</name>
</gene>
<dbReference type="GO" id="GO:0005576">
    <property type="term" value="C:extracellular region"/>
    <property type="evidence" value="ECO:0007669"/>
    <property type="project" value="UniProtKB-SubCell"/>
</dbReference>
<dbReference type="InterPro" id="IPR010264">
    <property type="entry name" value="Self-incomp_S1"/>
</dbReference>
<dbReference type="PANTHER" id="PTHR31232">
    <property type="match status" value="1"/>
</dbReference>
<keyword evidence="3 6" id="KW-0713">Self-incompatibility</keyword>
<evidence type="ECO:0000313" key="7">
    <source>
        <dbReference type="EMBL" id="KAF8394173.1"/>
    </source>
</evidence>
<reference evidence="7 8" key="1">
    <citation type="submission" date="2020-04" db="EMBL/GenBank/DDBJ databases">
        <title>Plant Genome Project.</title>
        <authorList>
            <person name="Zhang R.-G."/>
        </authorList>
    </citation>
    <scope>NUCLEOTIDE SEQUENCE [LARGE SCALE GENOMIC DNA]</scope>
    <source>
        <strain evidence="7">YNK0</strain>
        <tissue evidence="7">Leaf</tissue>
    </source>
</reference>
<dbReference type="EMBL" id="JABCRI010000014">
    <property type="protein sequence ID" value="KAF8394173.1"/>
    <property type="molecule type" value="Genomic_DNA"/>
</dbReference>
<evidence type="ECO:0000256" key="3">
    <source>
        <dbReference type="ARBA" id="ARBA00022471"/>
    </source>
</evidence>
<organism evidence="7 8">
    <name type="scientific">Tetracentron sinense</name>
    <name type="common">Spur-leaf</name>
    <dbReference type="NCBI Taxonomy" id="13715"/>
    <lineage>
        <taxon>Eukaryota</taxon>
        <taxon>Viridiplantae</taxon>
        <taxon>Streptophyta</taxon>
        <taxon>Embryophyta</taxon>
        <taxon>Tracheophyta</taxon>
        <taxon>Spermatophyta</taxon>
        <taxon>Magnoliopsida</taxon>
        <taxon>Trochodendrales</taxon>
        <taxon>Trochodendraceae</taxon>
        <taxon>Tetracentron</taxon>
    </lineage>
</organism>
<accession>A0A835D7Z0</accession>
<dbReference type="AlphaFoldDB" id="A0A835D7Z0"/>
<evidence type="ECO:0000256" key="5">
    <source>
        <dbReference type="ARBA" id="ARBA00022729"/>
    </source>
</evidence>
<comment type="subcellular location">
    <subcellularLocation>
        <location evidence="1 6">Secreted</location>
    </subcellularLocation>
</comment>
<evidence type="ECO:0000313" key="8">
    <source>
        <dbReference type="Proteomes" id="UP000655225"/>
    </source>
</evidence>
<evidence type="ECO:0000256" key="4">
    <source>
        <dbReference type="ARBA" id="ARBA00022525"/>
    </source>
</evidence>